<gene>
    <name evidence="2" type="ORF">PCOR1329_LOCUS42188</name>
</gene>
<evidence type="ECO:0000256" key="1">
    <source>
        <dbReference type="SAM" id="MobiDB-lite"/>
    </source>
</evidence>
<protein>
    <submittedName>
        <fullName evidence="2">Uncharacterized protein</fullName>
    </submittedName>
</protein>
<evidence type="ECO:0000313" key="2">
    <source>
        <dbReference type="EMBL" id="CAK0849511.1"/>
    </source>
</evidence>
<proteinExistence type="predicted"/>
<feature type="region of interest" description="Disordered" evidence="1">
    <location>
        <begin position="1"/>
        <end position="58"/>
    </location>
</feature>
<evidence type="ECO:0000313" key="3">
    <source>
        <dbReference type="Proteomes" id="UP001189429"/>
    </source>
</evidence>
<name>A0ABN9TTG4_9DINO</name>
<dbReference type="Proteomes" id="UP001189429">
    <property type="component" value="Unassembled WGS sequence"/>
</dbReference>
<keyword evidence="3" id="KW-1185">Reference proteome</keyword>
<comment type="caution">
    <text evidence="2">The sequence shown here is derived from an EMBL/GenBank/DDBJ whole genome shotgun (WGS) entry which is preliminary data.</text>
</comment>
<reference evidence="2" key="1">
    <citation type="submission" date="2023-10" db="EMBL/GenBank/DDBJ databases">
        <authorList>
            <person name="Chen Y."/>
            <person name="Shah S."/>
            <person name="Dougan E. K."/>
            <person name="Thang M."/>
            <person name="Chan C."/>
        </authorList>
    </citation>
    <scope>NUCLEOTIDE SEQUENCE [LARGE SCALE GENOMIC DNA]</scope>
</reference>
<dbReference type="EMBL" id="CAUYUJ010015067">
    <property type="protein sequence ID" value="CAK0849511.1"/>
    <property type="molecule type" value="Genomic_DNA"/>
</dbReference>
<organism evidence="2 3">
    <name type="scientific">Prorocentrum cordatum</name>
    <dbReference type="NCBI Taxonomy" id="2364126"/>
    <lineage>
        <taxon>Eukaryota</taxon>
        <taxon>Sar</taxon>
        <taxon>Alveolata</taxon>
        <taxon>Dinophyceae</taxon>
        <taxon>Prorocentrales</taxon>
        <taxon>Prorocentraceae</taxon>
        <taxon>Prorocentrum</taxon>
    </lineage>
</organism>
<sequence>MVPMPRGSAVADDAGIGQQGIEHGVGSDTQANDGDNPALQPREIDGDSPALQSRESEGRQCDVASAIALEDPIDGDGGNGQETRTIAGDTSFLDMLDVMGSLQMGLMRAEMFMRAEGCHDPAHESKPLYDQLLHFKALVGDAVSGLSRLNNTLNLGADLLNEFRVRFRIIQGSGVRHEDGFYV</sequence>
<accession>A0ABN9TTG4</accession>